<organism evidence="1 2">
    <name type="scientific">Trifolium pratense</name>
    <name type="common">Red clover</name>
    <dbReference type="NCBI Taxonomy" id="57577"/>
    <lineage>
        <taxon>Eukaryota</taxon>
        <taxon>Viridiplantae</taxon>
        <taxon>Streptophyta</taxon>
        <taxon>Embryophyta</taxon>
        <taxon>Tracheophyta</taxon>
        <taxon>Spermatophyta</taxon>
        <taxon>Magnoliopsida</taxon>
        <taxon>eudicotyledons</taxon>
        <taxon>Gunneridae</taxon>
        <taxon>Pentapetalae</taxon>
        <taxon>rosids</taxon>
        <taxon>fabids</taxon>
        <taxon>Fabales</taxon>
        <taxon>Fabaceae</taxon>
        <taxon>Papilionoideae</taxon>
        <taxon>50 kb inversion clade</taxon>
        <taxon>NPAAA clade</taxon>
        <taxon>Hologalegina</taxon>
        <taxon>IRL clade</taxon>
        <taxon>Trifolieae</taxon>
        <taxon>Trifolium</taxon>
    </lineage>
</organism>
<sequence>VSWLMVGFNGGDGDDVDGYDDSSETAAAEIVLLPLYRGVLFDLGMSCFDTINGGWNGRLMGSSGEDGGL</sequence>
<accession>A0A2K3JSN8</accession>
<dbReference type="AlphaFoldDB" id="A0A2K3JSN8"/>
<dbReference type="EMBL" id="ASHM01121920">
    <property type="protein sequence ID" value="PNX57036.1"/>
    <property type="molecule type" value="Genomic_DNA"/>
</dbReference>
<dbReference type="Proteomes" id="UP000236291">
    <property type="component" value="Unassembled WGS sequence"/>
</dbReference>
<proteinExistence type="predicted"/>
<reference evidence="1 2" key="2">
    <citation type="journal article" date="2017" name="Front. Plant Sci.">
        <title>Gene Classification and Mining of Molecular Markers Useful in Red Clover (Trifolium pratense) Breeding.</title>
        <authorList>
            <person name="Istvanek J."/>
            <person name="Dluhosova J."/>
            <person name="Dluhos P."/>
            <person name="Patkova L."/>
            <person name="Nedelnik J."/>
            <person name="Repkova J."/>
        </authorList>
    </citation>
    <scope>NUCLEOTIDE SEQUENCE [LARGE SCALE GENOMIC DNA]</scope>
    <source>
        <strain evidence="2">cv. Tatra</strain>
        <tissue evidence="1">Young leaves</tissue>
    </source>
</reference>
<gene>
    <name evidence="1" type="ORF">L195_g058495</name>
</gene>
<comment type="caution">
    <text evidence="1">The sequence shown here is derived from an EMBL/GenBank/DDBJ whole genome shotgun (WGS) entry which is preliminary data.</text>
</comment>
<feature type="non-terminal residue" evidence="1">
    <location>
        <position position="1"/>
    </location>
</feature>
<evidence type="ECO:0000313" key="1">
    <source>
        <dbReference type="EMBL" id="PNX57036.1"/>
    </source>
</evidence>
<name>A0A2K3JSN8_TRIPR</name>
<evidence type="ECO:0000313" key="2">
    <source>
        <dbReference type="Proteomes" id="UP000236291"/>
    </source>
</evidence>
<protein>
    <submittedName>
        <fullName evidence="1">Uncharacterized protein</fullName>
    </submittedName>
</protein>
<reference evidence="1 2" key="1">
    <citation type="journal article" date="2014" name="Am. J. Bot.">
        <title>Genome assembly and annotation for red clover (Trifolium pratense; Fabaceae).</title>
        <authorList>
            <person name="Istvanek J."/>
            <person name="Jaros M."/>
            <person name="Krenek A."/>
            <person name="Repkova J."/>
        </authorList>
    </citation>
    <scope>NUCLEOTIDE SEQUENCE [LARGE SCALE GENOMIC DNA]</scope>
    <source>
        <strain evidence="2">cv. Tatra</strain>
        <tissue evidence="1">Young leaves</tissue>
    </source>
</reference>